<dbReference type="Gene3D" id="3.40.1280.10">
    <property type="match status" value="1"/>
</dbReference>
<dbReference type="InterPro" id="IPR023148">
    <property type="entry name" value="tRNA_m1G_MeTrfase_C_sf"/>
</dbReference>
<dbReference type="HAMAP" id="MF_00605">
    <property type="entry name" value="TrmD"/>
    <property type="match status" value="1"/>
</dbReference>
<reference evidence="20" key="1">
    <citation type="submission" date="2017-09" db="EMBL/GenBank/DDBJ databases">
        <title>Depth-based differentiation of microbial function through sediment-hosted aquifers and enrichment of novel symbionts in the deep terrestrial subsurface.</title>
        <authorList>
            <person name="Probst A.J."/>
            <person name="Ladd B."/>
            <person name="Jarett J.K."/>
            <person name="Geller-Mcgrath D.E."/>
            <person name="Sieber C.M.K."/>
            <person name="Emerson J.B."/>
            <person name="Anantharaman K."/>
            <person name="Thomas B.C."/>
            <person name="Malmstrom R."/>
            <person name="Stieglmeier M."/>
            <person name="Klingl A."/>
            <person name="Woyke T."/>
            <person name="Ryan C.M."/>
            <person name="Banfield J.F."/>
        </authorList>
    </citation>
    <scope>NUCLEOTIDE SEQUENCE [LARGE SCALE GENOMIC DNA]</scope>
</reference>
<evidence type="ECO:0000256" key="1">
    <source>
        <dbReference type="ARBA" id="ARBA00002634"/>
    </source>
</evidence>
<evidence type="ECO:0000256" key="6">
    <source>
        <dbReference type="ARBA" id="ARBA00014679"/>
    </source>
</evidence>
<dbReference type="CDD" id="cd18080">
    <property type="entry name" value="TrmD-like"/>
    <property type="match status" value="1"/>
</dbReference>
<accession>A0A2H0UPA5</accession>
<dbReference type="Pfam" id="PF01746">
    <property type="entry name" value="tRNA_m1G_MT"/>
    <property type="match status" value="1"/>
</dbReference>
<evidence type="ECO:0000256" key="15">
    <source>
        <dbReference type="HAMAP-Rule" id="MF_00605"/>
    </source>
</evidence>
<sequence>MKFDIITIFPEMFVGYLNESILARAQKKKLISIKTHNLRDFTRDKHRKVDDRPFGGGAGMTMMFEPIARAVNKIRGQKKTRIILFSTRGKKFDDAAAKRLSKYDQLIFICGRYEGVDERVAEVLANEEISLGDYVLTGGELGAMIVLDAVSRKIPGVLGKSESLEENQGSYPTYTRPEVVEYKFTRPGRGGKPATKKTKKLKVPKVLLSGNHKEIEEWRKLH</sequence>
<evidence type="ECO:0000256" key="12">
    <source>
        <dbReference type="ARBA" id="ARBA00029736"/>
    </source>
</evidence>
<comment type="subunit">
    <text evidence="4 15 17">Homodimer.</text>
</comment>
<evidence type="ECO:0000256" key="7">
    <source>
        <dbReference type="ARBA" id="ARBA00022490"/>
    </source>
</evidence>
<comment type="catalytic activity">
    <reaction evidence="14 15 17">
        <text>guanosine(37) in tRNA + S-adenosyl-L-methionine = N(1)-methylguanosine(37) in tRNA + S-adenosyl-L-homocysteine + H(+)</text>
        <dbReference type="Rhea" id="RHEA:36899"/>
        <dbReference type="Rhea" id="RHEA-COMP:10145"/>
        <dbReference type="Rhea" id="RHEA-COMP:10147"/>
        <dbReference type="ChEBI" id="CHEBI:15378"/>
        <dbReference type="ChEBI" id="CHEBI:57856"/>
        <dbReference type="ChEBI" id="CHEBI:59789"/>
        <dbReference type="ChEBI" id="CHEBI:73542"/>
        <dbReference type="ChEBI" id="CHEBI:74269"/>
        <dbReference type="EC" id="2.1.1.228"/>
    </reaction>
</comment>
<gene>
    <name evidence="15" type="primary">trmD</name>
    <name evidence="19" type="ORF">COU10_00265</name>
</gene>
<evidence type="ECO:0000256" key="17">
    <source>
        <dbReference type="RuleBase" id="RU003464"/>
    </source>
</evidence>
<dbReference type="GO" id="GO:0052906">
    <property type="term" value="F:tRNA (guanine(37)-N1)-methyltransferase activity"/>
    <property type="evidence" value="ECO:0007669"/>
    <property type="project" value="UniProtKB-UniRule"/>
</dbReference>
<dbReference type="NCBIfam" id="TIGR00088">
    <property type="entry name" value="trmD"/>
    <property type="match status" value="1"/>
</dbReference>
<keyword evidence="8 15" id="KW-0489">Methyltransferase</keyword>
<comment type="function">
    <text evidence="1 15 17">Specifically methylates guanosine-37 in various tRNAs.</text>
</comment>
<evidence type="ECO:0000256" key="10">
    <source>
        <dbReference type="ARBA" id="ARBA00022691"/>
    </source>
</evidence>
<dbReference type="NCBIfam" id="NF000648">
    <property type="entry name" value="PRK00026.1"/>
    <property type="match status" value="1"/>
</dbReference>
<evidence type="ECO:0000256" key="2">
    <source>
        <dbReference type="ARBA" id="ARBA00004496"/>
    </source>
</evidence>
<dbReference type="PIRSF" id="PIRSF000386">
    <property type="entry name" value="tRNA_mtase"/>
    <property type="match status" value="1"/>
</dbReference>
<dbReference type="Proteomes" id="UP000230903">
    <property type="component" value="Unassembled WGS sequence"/>
</dbReference>
<evidence type="ECO:0000256" key="8">
    <source>
        <dbReference type="ARBA" id="ARBA00022603"/>
    </source>
</evidence>
<dbReference type="AlphaFoldDB" id="A0A2H0UPA5"/>
<organism evidence="19 20">
    <name type="scientific">Candidatus Harrisonbacteria bacterium CG10_big_fil_rev_8_21_14_0_10_45_28</name>
    <dbReference type="NCBI Taxonomy" id="1974586"/>
    <lineage>
        <taxon>Bacteria</taxon>
        <taxon>Candidatus Harrisoniibacteriota</taxon>
    </lineage>
</organism>
<evidence type="ECO:0000256" key="16">
    <source>
        <dbReference type="PIRSR" id="PIRSR000386-1"/>
    </source>
</evidence>
<evidence type="ECO:0000259" key="18">
    <source>
        <dbReference type="Pfam" id="PF01746"/>
    </source>
</evidence>
<dbReference type="GO" id="GO:0002939">
    <property type="term" value="P:tRNA N1-guanine methylation"/>
    <property type="evidence" value="ECO:0007669"/>
    <property type="project" value="TreeGrafter"/>
</dbReference>
<feature type="binding site" evidence="15 16">
    <location>
        <position position="111"/>
    </location>
    <ligand>
        <name>S-adenosyl-L-methionine</name>
        <dbReference type="ChEBI" id="CHEBI:59789"/>
    </ligand>
</feature>
<evidence type="ECO:0000256" key="13">
    <source>
        <dbReference type="ARBA" id="ARBA00033392"/>
    </source>
</evidence>
<comment type="similarity">
    <text evidence="3 15 17">Belongs to the RNA methyltransferase TrmD family.</text>
</comment>
<dbReference type="FunFam" id="3.40.1280.10:FF:000001">
    <property type="entry name" value="tRNA (guanine-N(1)-)-methyltransferase"/>
    <property type="match status" value="1"/>
</dbReference>
<evidence type="ECO:0000256" key="11">
    <source>
        <dbReference type="ARBA" id="ARBA00022694"/>
    </source>
</evidence>
<evidence type="ECO:0000313" key="19">
    <source>
        <dbReference type="EMBL" id="PIR88247.1"/>
    </source>
</evidence>
<keyword evidence="10 15" id="KW-0949">S-adenosyl-L-methionine</keyword>
<evidence type="ECO:0000256" key="3">
    <source>
        <dbReference type="ARBA" id="ARBA00007630"/>
    </source>
</evidence>
<comment type="subcellular location">
    <subcellularLocation>
        <location evidence="2 15 17">Cytoplasm</location>
    </subcellularLocation>
</comment>
<dbReference type="EMBL" id="PFBC01000005">
    <property type="protein sequence ID" value="PIR88247.1"/>
    <property type="molecule type" value="Genomic_DNA"/>
</dbReference>
<evidence type="ECO:0000313" key="20">
    <source>
        <dbReference type="Proteomes" id="UP000230903"/>
    </source>
</evidence>
<dbReference type="PANTHER" id="PTHR46417:SF1">
    <property type="entry name" value="TRNA (GUANINE-N(1)-)-METHYLTRANSFERASE"/>
    <property type="match status" value="1"/>
</dbReference>
<dbReference type="PANTHER" id="PTHR46417">
    <property type="entry name" value="TRNA (GUANINE-N(1)-)-METHYLTRANSFERASE"/>
    <property type="match status" value="1"/>
</dbReference>
<dbReference type="GO" id="GO:0005829">
    <property type="term" value="C:cytosol"/>
    <property type="evidence" value="ECO:0007669"/>
    <property type="project" value="TreeGrafter"/>
</dbReference>
<dbReference type="InterPro" id="IPR002649">
    <property type="entry name" value="tRNA_m1G_MeTrfase_TrmD"/>
</dbReference>
<evidence type="ECO:0000256" key="5">
    <source>
        <dbReference type="ARBA" id="ARBA00012807"/>
    </source>
</evidence>
<dbReference type="SUPFAM" id="SSF75217">
    <property type="entry name" value="alpha/beta knot"/>
    <property type="match status" value="1"/>
</dbReference>
<name>A0A2H0UPA5_9BACT</name>
<keyword evidence="7 15" id="KW-0963">Cytoplasm</keyword>
<evidence type="ECO:0000256" key="4">
    <source>
        <dbReference type="ARBA" id="ARBA00011738"/>
    </source>
</evidence>
<dbReference type="InterPro" id="IPR029028">
    <property type="entry name" value="Alpha/beta_knot_MTases"/>
</dbReference>
<protein>
    <recommendedName>
        <fullName evidence="6 15">tRNA (guanine-N(1)-)-methyltransferase</fullName>
        <ecNumber evidence="5 15">2.1.1.228</ecNumber>
    </recommendedName>
    <alternativeName>
        <fullName evidence="12 15">M1G-methyltransferase</fullName>
    </alternativeName>
    <alternativeName>
        <fullName evidence="13 15">tRNA [GM37] methyltransferase</fullName>
    </alternativeName>
</protein>
<dbReference type="EC" id="2.1.1.228" evidence="5 15"/>
<dbReference type="Gene3D" id="1.10.1270.20">
    <property type="entry name" value="tRNA(m1g37)methyltransferase, domain 2"/>
    <property type="match status" value="1"/>
</dbReference>
<keyword evidence="11 15" id="KW-0819">tRNA processing</keyword>
<evidence type="ECO:0000256" key="14">
    <source>
        <dbReference type="ARBA" id="ARBA00047783"/>
    </source>
</evidence>
<proteinExistence type="inferred from homology"/>
<comment type="caution">
    <text evidence="19">The sequence shown here is derived from an EMBL/GenBank/DDBJ whole genome shotgun (WGS) entry which is preliminary data.</text>
</comment>
<feature type="binding site" evidence="15 16">
    <location>
        <begin position="131"/>
        <end position="136"/>
    </location>
    <ligand>
        <name>S-adenosyl-L-methionine</name>
        <dbReference type="ChEBI" id="CHEBI:59789"/>
    </ligand>
</feature>
<feature type="domain" description="tRNA methyltransferase TRMD/TRM10-type" evidence="18">
    <location>
        <begin position="1"/>
        <end position="220"/>
    </location>
</feature>
<dbReference type="InterPro" id="IPR029026">
    <property type="entry name" value="tRNA_m1G_MTases_N"/>
</dbReference>
<evidence type="ECO:0000256" key="9">
    <source>
        <dbReference type="ARBA" id="ARBA00022679"/>
    </source>
</evidence>
<keyword evidence="9 15" id="KW-0808">Transferase</keyword>
<dbReference type="InterPro" id="IPR016009">
    <property type="entry name" value="tRNA_MeTrfase_TRMD/TRM10"/>
</dbReference>